<dbReference type="EMBL" id="LAZR01014070">
    <property type="protein sequence ID" value="KKM19091.1"/>
    <property type="molecule type" value="Genomic_DNA"/>
</dbReference>
<evidence type="ECO:0000256" key="5">
    <source>
        <dbReference type="ARBA" id="ARBA00022485"/>
    </source>
</evidence>
<keyword evidence="11" id="KW-0234">DNA repair</keyword>
<evidence type="ECO:0000256" key="8">
    <source>
        <dbReference type="ARBA" id="ARBA00022801"/>
    </source>
</evidence>
<dbReference type="CDD" id="cd10030">
    <property type="entry name" value="UDG-F4_TTUDGA_SPO1dp_like"/>
    <property type="match status" value="1"/>
</dbReference>
<dbReference type="EC" id="3.2.2.27" evidence="3"/>
<keyword evidence="10" id="KW-0411">Iron-sulfur</keyword>
<keyword evidence="6" id="KW-0479">Metal-binding</keyword>
<evidence type="ECO:0000256" key="7">
    <source>
        <dbReference type="ARBA" id="ARBA00022763"/>
    </source>
</evidence>
<evidence type="ECO:0000256" key="10">
    <source>
        <dbReference type="ARBA" id="ARBA00023014"/>
    </source>
</evidence>
<comment type="catalytic activity">
    <reaction evidence="1">
        <text>Hydrolyzes single-stranded DNA or mismatched double-stranded DNA and polynucleotides, releasing free uracil.</text>
        <dbReference type="EC" id="3.2.2.27"/>
    </reaction>
</comment>
<feature type="domain" description="Uracil-DNA glycosylase-like" evidence="12">
    <location>
        <begin position="29"/>
        <end position="174"/>
    </location>
</feature>
<evidence type="ECO:0000256" key="4">
    <source>
        <dbReference type="ARBA" id="ARBA00019403"/>
    </source>
</evidence>
<gene>
    <name evidence="13" type="ORF">LCGC14_1659150</name>
</gene>
<dbReference type="SUPFAM" id="SSF52141">
    <property type="entry name" value="Uracil-DNA glycosylase-like"/>
    <property type="match status" value="1"/>
</dbReference>
<evidence type="ECO:0000313" key="13">
    <source>
        <dbReference type="EMBL" id="KKM19091.1"/>
    </source>
</evidence>
<dbReference type="SMART" id="SM00986">
    <property type="entry name" value="UDG"/>
    <property type="match status" value="1"/>
</dbReference>
<dbReference type="GO" id="GO:0004844">
    <property type="term" value="F:uracil DNA N-glycosylase activity"/>
    <property type="evidence" value="ECO:0007669"/>
    <property type="project" value="UniProtKB-EC"/>
</dbReference>
<evidence type="ECO:0000256" key="2">
    <source>
        <dbReference type="ARBA" id="ARBA00006521"/>
    </source>
</evidence>
<evidence type="ECO:0000256" key="3">
    <source>
        <dbReference type="ARBA" id="ARBA00012030"/>
    </source>
</evidence>
<accession>A0A0F9HUM7</accession>
<sequence>MISKLEKIQQQVIVCKKCDLCETRTNAVPGKGSLNAELFFIGEAPGRSEDKKGEPFVGAAGKKLSIALEYAGISRDEVYITNVVKCRPPKNRVPLEKEEKSCENFLRSEIALIKPKIICIMGNTAFYSLLGGDSITKNHGKIIQKDGKTYFLTVHPAATIYNQSLLSTLKKDMKTLVKILKDFQSE</sequence>
<dbReference type="AlphaFoldDB" id="A0A0F9HUM7"/>
<organism evidence="13">
    <name type="scientific">marine sediment metagenome</name>
    <dbReference type="NCBI Taxonomy" id="412755"/>
    <lineage>
        <taxon>unclassified sequences</taxon>
        <taxon>metagenomes</taxon>
        <taxon>ecological metagenomes</taxon>
    </lineage>
</organism>
<evidence type="ECO:0000256" key="1">
    <source>
        <dbReference type="ARBA" id="ARBA00001400"/>
    </source>
</evidence>
<keyword evidence="9" id="KW-0408">Iron</keyword>
<keyword evidence="7" id="KW-0227">DNA damage</keyword>
<dbReference type="GO" id="GO:0046872">
    <property type="term" value="F:metal ion binding"/>
    <property type="evidence" value="ECO:0007669"/>
    <property type="project" value="UniProtKB-KW"/>
</dbReference>
<name>A0A0F9HUM7_9ZZZZ</name>
<reference evidence="13" key="1">
    <citation type="journal article" date="2015" name="Nature">
        <title>Complex archaea that bridge the gap between prokaryotes and eukaryotes.</title>
        <authorList>
            <person name="Spang A."/>
            <person name="Saw J.H."/>
            <person name="Jorgensen S.L."/>
            <person name="Zaremba-Niedzwiedzka K."/>
            <person name="Martijn J."/>
            <person name="Lind A.E."/>
            <person name="van Eijk R."/>
            <person name="Schleper C."/>
            <person name="Guy L."/>
            <person name="Ettema T.J."/>
        </authorList>
    </citation>
    <scope>NUCLEOTIDE SEQUENCE</scope>
</reference>
<keyword evidence="5" id="KW-0004">4Fe-4S</keyword>
<evidence type="ECO:0000256" key="6">
    <source>
        <dbReference type="ARBA" id="ARBA00022723"/>
    </source>
</evidence>
<dbReference type="PANTHER" id="PTHR33693">
    <property type="entry name" value="TYPE-5 URACIL-DNA GLYCOSYLASE"/>
    <property type="match status" value="1"/>
</dbReference>
<dbReference type="InterPro" id="IPR005122">
    <property type="entry name" value="Uracil-DNA_glycosylase-like"/>
</dbReference>
<evidence type="ECO:0000256" key="11">
    <source>
        <dbReference type="ARBA" id="ARBA00023204"/>
    </source>
</evidence>
<dbReference type="GO" id="GO:0051539">
    <property type="term" value="F:4 iron, 4 sulfur cluster binding"/>
    <property type="evidence" value="ECO:0007669"/>
    <property type="project" value="UniProtKB-KW"/>
</dbReference>
<dbReference type="SMART" id="SM00987">
    <property type="entry name" value="UreE_C"/>
    <property type="match status" value="1"/>
</dbReference>
<dbReference type="InterPro" id="IPR036895">
    <property type="entry name" value="Uracil-DNA_glycosylase-like_sf"/>
</dbReference>
<dbReference type="Gene3D" id="3.40.470.10">
    <property type="entry name" value="Uracil-DNA glycosylase-like domain"/>
    <property type="match status" value="1"/>
</dbReference>
<evidence type="ECO:0000259" key="12">
    <source>
        <dbReference type="SMART" id="SM00986"/>
    </source>
</evidence>
<evidence type="ECO:0000256" key="9">
    <source>
        <dbReference type="ARBA" id="ARBA00023004"/>
    </source>
</evidence>
<dbReference type="InterPro" id="IPR005273">
    <property type="entry name" value="Ura-DNA_glyco_family4"/>
</dbReference>
<dbReference type="NCBIfam" id="TIGR00758">
    <property type="entry name" value="UDG_fam4"/>
    <property type="match status" value="1"/>
</dbReference>
<protein>
    <recommendedName>
        <fullName evidence="4">Type-4 uracil-DNA glycosylase</fullName>
        <ecNumber evidence="3">3.2.2.27</ecNumber>
    </recommendedName>
</protein>
<dbReference type="PANTHER" id="PTHR33693:SF1">
    <property type="entry name" value="TYPE-4 URACIL-DNA GLYCOSYLASE"/>
    <property type="match status" value="1"/>
</dbReference>
<comment type="caution">
    <text evidence="13">The sequence shown here is derived from an EMBL/GenBank/DDBJ whole genome shotgun (WGS) entry which is preliminary data.</text>
</comment>
<proteinExistence type="inferred from homology"/>
<dbReference type="InterPro" id="IPR051536">
    <property type="entry name" value="UDG_Type-4/5"/>
</dbReference>
<dbReference type="GO" id="GO:0006281">
    <property type="term" value="P:DNA repair"/>
    <property type="evidence" value="ECO:0007669"/>
    <property type="project" value="UniProtKB-KW"/>
</dbReference>
<dbReference type="Pfam" id="PF03167">
    <property type="entry name" value="UDG"/>
    <property type="match status" value="1"/>
</dbReference>
<comment type="similarity">
    <text evidence="2">Belongs to the uracil-DNA glycosylase (UDG) superfamily. Type 4 (UDGa) family.</text>
</comment>
<keyword evidence="8" id="KW-0378">Hydrolase</keyword>